<keyword evidence="5" id="KW-0520">NAD</keyword>
<evidence type="ECO:0000256" key="4">
    <source>
        <dbReference type="ARBA" id="ARBA00023002"/>
    </source>
</evidence>
<evidence type="ECO:0000256" key="1">
    <source>
        <dbReference type="ARBA" id="ARBA00005005"/>
    </source>
</evidence>
<dbReference type="EMBL" id="LJXT01000030">
    <property type="protein sequence ID" value="KPQ17518.1"/>
    <property type="molecule type" value="Genomic_DNA"/>
</dbReference>
<dbReference type="Pfam" id="PF02737">
    <property type="entry name" value="3HCDH_N"/>
    <property type="match status" value="1"/>
</dbReference>
<dbReference type="Gene3D" id="3.40.50.720">
    <property type="entry name" value="NAD(P)-binding Rossmann-like Domain"/>
    <property type="match status" value="1"/>
</dbReference>
<dbReference type="Gene3D" id="1.10.1040.50">
    <property type="match status" value="1"/>
</dbReference>
<comment type="pathway">
    <text evidence="1">Lipid metabolism; fatty acid beta-oxidation.</text>
</comment>
<dbReference type="CDD" id="cd06558">
    <property type="entry name" value="crotonase-like"/>
    <property type="match status" value="1"/>
</dbReference>
<evidence type="ECO:0000259" key="8">
    <source>
        <dbReference type="Pfam" id="PF00725"/>
    </source>
</evidence>
<keyword evidence="3" id="KW-0442">Lipid degradation</keyword>
<dbReference type="PANTHER" id="PTHR48075:SF7">
    <property type="entry name" value="3-HYDROXYACYL-COA DEHYDROGENASE-RELATED"/>
    <property type="match status" value="1"/>
</dbReference>
<sequence>MNKTIKKVAVLGSGVMGSRIACHFANIGVEVLLLDIVPFELTEEEQKKGLTKEHPAVRNRIVNTALQSTMKSKPSPIYEKSLVSRISTGNFDDDLPKIKDVDWIIEVVVERLDIKQQLFEKVEKYRKPGTLITSNTSGIPMHMMCEGRSEDFQVNFAGTHFFNPPRYLKLLEIIPGPKTKPEIIDFLMDYGDRFLGKETVLCKDTPAFIANRVGVYAIISGMHAIEKMGLGVSEVDKLTGTVIGRAKSATFRTMDVVGLDTTVNVANNLYKALPQDESREKFKLPKIVEVLYENKWFGDKTGQGYFKMIRHKDGRKELKELDFNTFEYKDVEKPKFKALEASKEIDDLKKRIKFLVNFDDKAGEFYRVSFYDLFKYVSHRIPEIADELYRIDQAVCAGFGWELGPFETWDILGVKETVEKMEAAGEKAAAWVHEMLEAGHESFYKVEGGKKKYYDIPSKSYVEIPGMDDFIILDTLKAADKKVWGNAGASIYDMGDDVIGLEFHTKMNSMGAEVIEGINTAISMAEKSYKGLVIGNEGANFSAGANLAMLFMFAGDQDYDEINLMIAQFQKTMMRARYSSVPVVVAPHNMALGGGCELSLHADHIQAHAELYMGLVEVGVGLIPAGGGTKEMTRRFANGVVAGDVELNQLQEYFMNIAMAKVSTSAEEARGLGYLRPQDGITLNRKRQLAEAKEKVLALSGAGYTQPLEQSNIKVLGKTSLALFEAGITGMIYGKYISEHDAKIARKLAWVMSGGDLSSPTEVSEQYLLDLEREAFLSLTAEPKTLERIHSILFKGKPLRN</sequence>
<name>A0A0P8AP17_9BACT</name>
<comment type="catalytic activity">
    <reaction evidence="7">
        <text>a (3S)-3-hydroxyacyl-CoA + NAD(+) = a 3-oxoacyl-CoA + NADH + H(+)</text>
        <dbReference type="Rhea" id="RHEA:22432"/>
        <dbReference type="ChEBI" id="CHEBI:15378"/>
        <dbReference type="ChEBI" id="CHEBI:57318"/>
        <dbReference type="ChEBI" id="CHEBI:57540"/>
        <dbReference type="ChEBI" id="CHEBI:57945"/>
        <dbReference type="ChEBI" id="CHEBI:90726"/>
        <dbReference type="EC" id="1.1.1.35"/>
    </reaction>
</comment>
<dbReference type="Pfam" id="PF00725">
    <property type="entry name" value="3HCDH"/>
    <property type="match status" value="1"/>
</dbReference>
<evidence type="ECO:0000256" key="2">
    <source>
        <dbReference type="ARBA" id="ARBA00022832"/>
    </source>
</evidence>
<dbReference type="EC" id="1.1.1.35" evidence="10"/>
<dbReference type="eggNOG" id="COG1024">
    <property type="taxonomic scope" value="Bacteria"/>
</dbReference>
<dbReference type="Gene3D" id="3.90.226.10">
    <property type="entry name" value="2-enoyl-CoA Hydratase, Chain A, domain 1"/>
    <property type="match status" value="1"/>
</dbReference>
<dbReference type="InterPro" id="IPR036291">
    <property type="entry name" value="NAD(P)-bd_dom_sf"/>
</dbReference>
<dbReference type="PATRIC" id="fig|1305737.6.peg.1927"/>
<gene>
    <name evidence="10" type="primary">fadN</name>
    <name evidence="10" type="ORF">HLUCCX10_06310</name>
</gene>
<evidence type="ECO:0000256" key="7">
    <source>
        <dbReference type="ARBA" id="ARBA00049556"/>
    </source>
</evidence>
<dbReference type="UniPathway" id="UPA00659"/>
<accession>A0A0P8AP17</accession>
<dbReference type="GO" id="GO:0003857">
    <property type="term" value="F:(3S)-3-hydroxyacyl-CoA dehydrogenase (NAD+) activity"/>
    <property type="evidence" value="ECO:0007669"/>
    <property type="project" value="UniProtKB-EC"/>
</dbReference>
<protein>
    <submittedName>
        <fullName evidence="10">3-hydroxyacyl-CoA dehydrogenase</fullName>
        <ecNumber evidence="10">1.1.1.35</ecNumber>
    </submittedName>
</protein>
<dbReference type="SUPFAM" id="SSF48179">
    <property type="entry name" value="6-phosphogluconate dehydrogenase C-terminal domain-like"/>
    <property type="match status" value="2"/>
</dbReference>
<dbReference type="OrthoDB" id="9771883at2"/>
<keyword evidence="2" id="KW-0276">Fatty acid metabolism</keyword>
<dbReference type="STRING" id="1305737.GCA_000526355_02918"/>
<dbReference type="AlphaFoldDB" id="A0A0P8AP17"/>
<feature type="domain" description="3-hydroxyacyl-CoA dehydrogenase NAD binding" evidence="9">
    <location>
        <begin position="7"/>
        <end position="205"/>
    </location>
</feature>
<dbReference type="eggNOG" id="COG1250">
    <property type="taxonomic scope" value="Bacteria"/>
</dbReference>
<dbReference type="InterPro" id="IPR001753">
    <property type="entry name" value="Enoyl-CoA_hydra/iso"/>
</dbReference>
<dbReference type="Pfam" id="PF00378">
    <property type="entry name" value="ECH_1"/>
    <property type="match status" value="1"/>
</dbReference>
<dbReference type="GO" id="GO:0070403">
    <property type="term" value="F:NAD+ binding"/>
    <property type="evidence" value="ECO:0007669"/>
    <property type="project" value="InterPro"/>
</dbReference>
<reference evidence="10 11" key="1">
    <citation type="submission" date="2015-09" db="EMBL/GenBank/DDBJ databases">
        <title>Identification and resolution of microdiversity through metagenomic sequencing of parallel consortia.</title>
        <authorList>
            <person name="Nelson W.C."/>
            <person name="Romine M.F."/>
            <person name="Lindemann S.R."/>
        </authorList>
    </citation>
    <scope>NUCLEOTIDE SEQUENCE [LARGE SCALE GENOMIC DNA]</scope>
    <source>
        <strain evidence="10">HL-49</strain>
    </source>
</reference>
<dbReference type="GO" id="GO:0006635">
    <property type="term" value="P:fatty acid beta-oxidation"/>
    <property type="evidence" value="ECO:0007669"/>
    <property type="project" value="UniProtKB-UniPathway"/>
</dbReference>
<comment type="caution">
    <text evidence="10">The sequence shown here is derived from an EMBL/GenBank/DDBJ whole genome shotgun (WGS) entry which is preliminary data.</text>
</comment>
<dbReference type="SUPFAM" id="SSF52096">
    <property type="entry name" value="ClpP/crotonase"/>
    <property type="match status" value="1"/>
</dbReference>
<keyword evidence="6" id="KW-0443">Lipid metabolism</keyword>
<dbReference type="SUPFAM" id="SSF51735">
    <property type="entry name" value="NAD(P)-binding Rossmann-fold domains"/>
    <property type="match status" value="1"/>
</dbReference>
<dbReference type="InterPro" id="IPR008927">
    <property type="entry name" value="6-PGluconate_DH-like_C_sf"/>
</dbReference>
<dbReference type="InterPro" id="IPR006108">
    <property type="entry name" value="3HC_DH_C"/>
</dbReference>
<dbReference type="InterPro" id="IPR029045">
    <property type="entry name" value="ClpP/crotonase-like_dom_sf"/>
</dbReference>
<dbReference type="Proteomes" id="UP000050421">
    <property type="component" value="Unassembled WGS sequence"/>
</dbReference>
<dbReference type="InterPro" id="IPR006176">
    <property type="entry name" value="3-OHacyl-CoA_DH_NAD-bd"/>
</dbReference>
<organism evidence="10 11">
    <name type="scientific">Algoriphagus marincola HL-49</name>
    <dbReference type="NCBI Taxonomy" id="1305737"/>
    <lineage>
        <taxon>Bacteria</taxon>
        <taxon>Pseudomonadati</taxon>
        <taxon>Bacteroidota</taxon>
        <taxon>Cytophagia</taxon>
        <taxon>Cytophagales</taxon>
        <taxon>Cyclobacteriaceae</taxon>
        <taxon>Algoriphagus</taxon>
    </lineage>
</organism>
<evidence type="ECO:0000313" key="11">
    <source>
        <dbReference type="Proteomes" id="UP000050421"/>
    </source>
</evidence>
<dbReference type="PANTHER" id="PTHR48075">
    <property type="entry name" value="3-HYDROXYACYL-COA DEHYDROGENASE FAMILY PROTEIN"/>
    <property type="match status" value="1"/>
</dbReference>
<evidence type="ECO:0000256" key="3">
    <source>
        <dbReference type="ARBA" id="ARBA00022963"/>
    </source>
</evidence>
<evidence type="ECO:0000259" key="9">
    <source>
        <dbReference type="Pfam" id="PF02737"/>
    </source>
</evidence>
<proteinExistence type="predicted"/>
<evidence type="ECO:0000313" key="10">
    <source>
        <dbReference type="EMBL" id="KPQ17518.1"/>
    </source>
</evidence>
<feature type="domain" description="3-hydroxyacyl-CoA dehydrogenase C-terminal" evidence="8">
    <location>
        <begin position="208"/>
        <end position="307"/>
    </location>
</feature>
<evidence type="ECO:0000256" key="5">
    <source>
        <dbReference type="ARBA" id="ARBA00023027"/>
    </source>
</evidence>
<evidence type="ECO:0000256" key="6">
    <source>
        <dbReference type="ARBA" id="ARBA00023098"/>
    </source>
</evidence>
<keyword evidence="4 10" id="KW-0560">Oxidoreductase</keyword>